<dbReference type="InterPro" id="IPR036942">
    <property type="entry name" value="Beta-barrel_TonB_sf"/>
</dbReference>
<evidence type="ECO:0000256" key="9">
    <source>
        <dbReference type="ARBA" id="ARBA00023237"/>
    </source>
</evidence>
<evidence type="ECO:0000256" key="11">
    <source>
        <dbReference type="RuleBase" id="RU003357"/>
    </source>
</evidence>
<gene>
    <name evidence="15" type="ordered locus">O3K_15775</name>
</gene>
<dbReference type="InterPro" id="IPR012910">
    <property type="entry name" value="Plug_dom"/>
</dbReference>
<keyword evidence="2 10" id="KW-0813">Transport</keyword>
<keyword evidence="8 10" id="KW-0472">Membrane</keyword>
<evidence type="ECO:0000259" key="13">
    <source>
        <dbReference type="Pfam" id="PF00593"/>
    </source>
</evidence>
<dbReference type="EMBL" id="CP003289">
    <property type="protein sequence ID" value="AFS75030.1"/>
    <property type="molecule type" value="Genomic_DNA"/>
</dbReference>
<keyword evidence="7 11" id="KW-0798">TonB box</keyword>
<evidence type="ECO:0000313" key="15">
    <source>
        <dbReference type="EMBL" id="AFS75030.1"/>
    </source>
</evidence>
<dbReference type="GO" id="GO:0044718">
    <property type="term" value="P:siderophore transmembrane transport"/>
    <property type="evidence" value="ECO:0007669"/>
    <property type="project" value="TreeGrafter"/>
</dbReference>
<proteinExistence type="inferred from homology"/>
<dbReference type="Proteomes" id="UP000006167">
    <property type="component" value="Chromosome"/>
</dbReference>
<keyword evidence="3 10" id="KW-1134">Transmembrane beta strand</keyword>
<feature type="domain" description="TonB-dependent receptor-like beta-barrel" evidence="13">
    <location>
        <begin position="220"/>
        <end position="648"/>
    </location>
</feature>
<evidence type="ECO:0000256" key="5">
    <source>
        <dbReference type="ARBA" id="ARBA00022729"/>
    </source>
</evidence>
<keyword evidence="9 10" id="KW-0998">Cell outer membrane</keyword>
<comment type="similarity">
    <text evidence="10 11">Belongs to the TonB-dependent receptor family.</text>
</comment>
<dbReference type="PANTHER" id="PTHR30069">
    <property type="entry name" value="TONB-DEPENDENT OUTER MEMBRANE RECEPTOR"/>
    <property type="match status" value="1"/>
</dbReference>
<dbReference type="PANTHER" id="PTHR30069:SF53">
    <property type="entry name" value="COLICIN I RECEPTOR-RELATED"/>
    <property type="match status" value="1"/>
</dbReference>
<evidence type="ECO:0000259" key="14">
    <source>
        <dbReference type="Pfam" id="PF07715"/>
    </source>
</evidence>
<dbReference type="Pfam" id="PF07715">
    <property type="entry name" value="Plug"/>
    <property type="match status" value="1"/>
</dbReference>
<evidence type="ECO:0000256" key="6">
    <source>
        <dbReference type="ARBA" id="ARBA00023065"/>
    </source>
</evidence>
<dbReference type="HOGENOM" id="CLU_008287_18_2_6"/>
<dbReference type="SUPFAM" id="SSF56935">
    <property type="entry name" value="Porins"/>
    <property type="match status" value="1"/>
</dbReference>
<dbReference type="CDD" id="cd01347">
    <property type="entry name" value="ligand_gated_channel"/>
    <property type="match status" value="1"/>
</dbReference>
<dbReference type="PROSITE" id="PS52016">
    <property type="entry name" value="TONB_DEPENDENT_REC_3"/>
    <property type="match status" value="1"/>
</dbReference>
<feature type="chain" id="PRO_5002376433" evidence="12">
    <location>
        <begin position="23"/>
        <end position="696"/>
    </location>
</feature>
<feature type="signal peptide" evidence="12">
    <location>
        <begin position="1"/>
        <end position="22"/>
    </location>
</feature>
<evidence type="ECO:0000256" key="10">
    <source>
        <dbReference type="PROSITE-ProRule" id="PRU01360"/>
    </source>
</evidence>
<keyword evidence="4 10" id="KW-0812">Transmembrane</keyword>
<dbReference type="KEGG" id="esl:O3K_15775"/>
<evidence type="ECO:0000256" key="3">
    <source>
        <dbReference type="ARBA" id="ARBA00022452"/>
    </source>
</evidence>
<evidence type="ECO:0000256" key="8">
    <source>
        <dbReference type="ARBA" id="ARBA00023136"/>
    </source>
</evidence>
<dbReference type="Gene3D" id="2.40.170.20">
    <property type="entry name" value="TonB-dependent receptor, beta-barrel domain"/>
    <property type="match status" value="1"/>
</dbReference>
<evidence type="ECO:0000256" key="12">
    <source>
        <dbReference type="SAM" id="SignalP"/>
    </source>
</evidence>
<dbReference type="InterPro" id="IPR039426">
    <property type="entry name" value="TonB-dep_rcpt-like"/>
</dbReference>
<sequence length="696" mass="76482">MRITTLASVVIPCLGFSASSIAAAEDVMIVSASGYEKKLTNAAASVSVISQEELQSSQYHDLAEALRSVEGVDVESGTGKTGGLEISIRGMPASYTLILIDGVRQGGGSDVTPNGFSAMNTGFMPPLAAIERIEVIRGPMSTLYGSDAMGGVVNIITRKNADKWLSSVNAGLNLQESNKWGNSSQFNFWSSGPLVDDSVSLQVRGSTQQRQGSSVTSLSDTAATRIPYPTESQNYNLGARLDWKASEQDVLWFDMDTTRQRYDNRDGQLGSLTGGYDRTLRYERNKISAGYDHTFTFGTWKSYLNWNETENKGRELVRSVLKRDKWGLAGQPRELKESNLILNSLLLTPLGESHLVTVGGEFQSSSMKDGVVLASTGETFRQKSWSVFAEDEWHLTDALALTAGSRYEHHEQFGGHFSPRAYLVWDVADAWTLKGGVTTGYKAPRMGQLHKGISGVSGQGKTNLLGNPDLKPEESVSYEAGVYYDNPAGLNANVTGFMTDFSNKIVSYSINDNTNSYVNSGKARLHGVEFAGTLPLWSEDVTLSLNYTWTRSEQRDGDNKGAPLSYTPEHMVNAKLNWQITEEVASWLGARYRGKTPRFTQNYSSLSAVQKKVYDEKGEYLKAWTVVDAGLSWKMTDALTLNAAVNNLLNKDYSDVSLYSAGKSTLYAGDYFQTGSSTTGYVIPERNYWMSLNYQF</sequence>
<dbReference type="InterPro" id="IPR037066">
    <property type="entry name" value="Plug_dom_sf"/>
</dbReference>
<dbReference type="GO" id="GO:0015344">
    <property type="term" value="F:siderophore uptake transmembrane transporter activity"/>
    <property type="evidence" value="ECO:0007669"/>
    <property type="project" value="TreeGrafter"/>
</dbReference>
<protein>
    <submittedName>
        <fullName evidence="15">Bifunctional enterobactin receptor/adhesin protein</fullName>
    </submittedName>
</protein>
<comment type="subcellular location">
    <subcellularLocation>
        <location evidence="1 10">Cell outer membrane</location>
        <topology evidence="1 10">Multi-pass membrane protein</topology>
    </subcellularLocation>
</comment>
<dbReference type="InterPro" id="IPR000531">
    <property type="entry name" value="Beta-barrel_TonB"/>
</dbReference>
<feature type="domain" description="TonB-dependent receptor plug" evidence="14">
    <location>
        <begin position="40"/>
        <end position="152"/>
    </location>
</feature>
<evidence type="ECO:0000256" key="1">
    <source>
        <dbReference type="ARBA" id="ARBA00004571"/>
    </source>
</evidence>
<keyword evidence="15" id="KW-0675">Receptor</keyword>
<reference evidence="15 16" key="1">
    <citation type="journal article" date="2012" name="PLoS ONE">
        <title>Genomic comparison of Escherichia coli O104:H4 isolates from 2009 and 2011 reveals plasmid, and prophage heterogeneity, including Shiga toxin encoding phage stx2.</title>
        <authorList>
            <consortium name="Threat Characterization Consortium"/>
            <person name="Ahmed S.A."/>
            <person name="Awosika J."/>
            <person name="Baldwin C."/>
            <person name="Bishop-Lilly K.A."/>
            <person name="Biswas B."/>
            <person name="Broomall S."/>
            <person name="Chain P.S."/>
            <person name="Chertkov O."/>
            <person name="Chokoshvili O."/>
            <person name="Coyne S."/>
            <person name="Davenport K."/>
            <person name="Detter J.C."/>
            <person name="Dorman W."/>
            <person name="Erkkila T.H."/>
            <person name="Folster J.P."/>
            <person name="Frey K.G."/>
            <person name="George M."/>
            <person name="Gleasner C."/>
            <person name="Henry M."/>
            <person name="Hill K.K."/>
            <person name="Hubbard K."/>
            <person name="Insalaco J."/>
            <person name="Johnson S."/>
            <person name="Kitzmiller A."/>
            <person name="Krepps M."/>
            <person name="Lo C.C."/>
            <person name="Luu T."/>
            <person name="McNew L.A."/>
            <person name="Minogue T."/>
            <person name="Munk C.A."/>
            <person name="Osborne B."/>
            <person name="Patel M."/>
            <person name="Reitenga K.G."/>
            <person name="Rosenzweig C.N."/>
            <person name="Shea A."/>
            <person name="Shen X."/>
            <person name="Strockbine N."/>
            <person name="Tarr C."/>
            <person name="Teshima H."/>
            <person name="van Gieson E."/>
            <person name="Verratti K."/>
            <person name="Wolcott M."/>
            <person name="Xie G."/>
            <person name="Sozhamannan S."/>
            <person name="Gibbons H.S."/>
        </authorList>
    </citation>
    <scope>NUCLEOTIDE SEQUENCE [LARGE SCALE GENOMIC DNA]</scope>
    <source>
        <strain evidence="15 16">2011C-3493</strain>
    </source>
</reference>
<dbReference type="GO" id="GO:0009279">
    <property type="term" value="C:cell outer membrane"/>
    <property type="evidence" value="ECO:0007669"/>
    <property type="project" value="UniProtKB-SubCell"/>
</dbReference>
<dbReference type="NCBIfam" id="NF010012">
    <property type="entry name" value="PRK13486.1"/>
    <property type="match status" value="1"/>
</dbReference>
<evidence type="ECO:0000256" key="4">
    <source>
        <dbReference type="ARBA" id="ARBA00022692"/>
    </source>
</evidence>
<dbReference type="Pfam" id="PF00593">
    <property type="entry name" value="TonB_dep_Rec_b-barrel"/>
    <property type="match status" value="1"/>
</dbReference>
<dbReference type="AlphaFoldDB" id="A0A0E0Y161"/>
<keyword evidence="6" id="KW-0406">Ion transport</keyword>
<organism evidence="15 16">
    <name type="scientific">Escherichia coli O104:H4 (strain 2011C-3493)</name>
    <dbReference type="NCBI Taxonomy" id="1133852"/>
    <lineage>
        <taxon>Bacteria</taxon>
        <taxon>Pseudomonadati</taxon>
        <taxon>Pseudomonadota</taxon>
        <taxon>Gammaproteobacteria</taxon>
        <taxon>Enterobacterales</taxon>
        <taxon>Enterobacteriaceae</taxon>
        <taxon>Escherichia</taxon>
    </lineage>
</organism>
<evidence type="ECO:0000256" key="2">
    <source>
        <dbReference type="ARBA" id="ARBA00022448"/>
    </source>
</evidence>
<dbReference type="Gene3D" id="2.170.130.10">
    <property type="entry name" value="TonB-dependent receptor, plug domain"/>
    <property type="match status" value="1"/>
</dbReference>
<name>A0A0E0Y161_ECO1C</name>
<dbReference type="RefSeq" id="WP_001223341.1">
    <property type="nucleotide sequence ID" value="NC_018658.1"/>
</dbReference>
<keyword evidence="5 12" id="KW-0732">Signal</keyword>
<evidence type="ECO:0000313" key="16">
    <source>
        <dbReference type="Proteomes" id="UP000006167"/>
    </source>
</evidence>
<accession>A0A0E0Y161</accession>
<dbReference type="PATRIC" id="fig|1133852.3.peg.3290"/>
<evidence type="ECO:0000256" key="7">
    <source>
        <dbReference type="ARBA" id="ARBA00023077"/>
    </source>
</evidence>